<accession>A0A813ESR2</accession>
<sequence length="175" mass="19301">MFCGSCGITGDIVSATRREYLSRQHMLNSELVSCFLCSQVLENVIPLEELSAVRAELQNLCAEEGGRFEARANDRDFRQDQVCWLRESDGTQDASPPERGWEPLGPSLISCIGLLRGIPDALEKHGYVRSLEHRVSRQLQLAWYSGDGTSQYAWSLFSSLGCLAGCVSVTTVPGL</sequence>
<dbReference type="AlphaFoldDB" id="A0A813ESR2"/>
<name>A0A813ESR2_POLGL</name>
<dbReference type="Proteomes" id="UP000654075">
    <property type="component" value="Unassembled WGS sequence"/>
</dbReference>
<dbReference type="Gene3D" id="2.60.120.620">
    <property type="entry name" value="q2cbj1_9rhob like domain"/>
    <property type="match status" value="1"/>
</dbReference>
<evidence type="ECO:0000313" key="1">
    <source>
        <dbReference type="EMBL" id="CAE8602076.1"/>
    </source>
</evidence>
<protein>
    <submittedName>
        <fullName evidence="1">Uncharacterized protein</fullName>
    </submittedName>
</protein>
<proteinExistence type="predicted"/>
<dbReference type="EMBL" id="CAJNNV010013829">
    <property type="protein sequence ID" value="CAE8602076.1"/>
    <property type="molecule type" value="Genomic_DNA"/>
</dbReference>
<keyword evidence="2" id="KW-1185">Reference proteome</keyword>
<gene>
    <name evidence="1" type="ORF">PGLA1383_LOCUS20345</name>
</gene>
<reference evidence="1" key="1">
    <citation type="submission" date="2021-02" db="EMBL/GenBank/DDBJ databases">
        <authorList>
            <person name="Dougan E. K."/>
            <person name="Rhodes N."/>
            <person name="Thang M."/>
            <person name="Chan C."/>
        </authorList>
    </citation>
    <scope>NUCLEOTIDE SEQUENCE</scope>
</reference>
<organism evidence="1 2">
    <name type="scientific">Polarella glacialis</name>
    <name type="common">Dinoflagellate</name>
    <dbReference type="NCBI Taxonomy" id="89957"/>
    <lineage>
        <taxon>Eukaryota</taxon>
        <taxon>Sar</taxon>
        <taxon>Alveolata</taxon>
        <taxon>Dinophyceae</taxon>
        <taxon>Suessiales</taxon>
        <taxon>Suessiaceae</taxon>
        <taxon>Polarella</taxon>
    </lineage>
</organism>
<comment type="caution">
    <text evidence="1">The sequence shown here is derived from an EMBL/GenBank/DDBJ whole genome shotgun (WGS) entry which is preliminary data.</text>
</comment>
<evidence type="ECO:0000313" key="2">
    <source>
        <dbReference type="Proteomes" id="UP000654075"/>
    </source>
</evidence>